<feature type="chain" id="PRO_5023141559" evidence="1">
    <location>
        <begin position="25"/>
        <end position="202"/>
    </location>
</feature>
<evidence type="ECO:0000313" key="3">
    <source>
        <dbReference type="EMBL" id="TXF12181.1"/>
    </source>
</evidence>
<dbReference type="InterPro" id="IPR025392">
    <property type="entry name" value="DUF4124"/>
</dbReference>
<feature type="domain" description="DUF4124" evidence="2">
    <location>
        <begin position="16"/>
        <end position="65"/>
    </location>
</feature>
<protein>
    <submittedName>
        <fullName evidence="3">DUF4124 domain-containing protein</fullName>
    </submittedName>
</protein>
<evidence type="ECO:0000259" key="2">
    <source>
        <dbReference type="Pfam" id="PF13511"/>
    </source>
</evidence>
<keyword evidence="1" id="KW-0732">Signal</keyword>
<dbReference type="Pfam" id="PF11006">
    <property type="entry name" value="DUF2845"/>
    <property type="match status" value="1"/>
</dbReference>
<dbReference type="EMBL" id="VPFL01000007">
    <property type="protein sequence ID" value="TXF12181.1"/>
    <property type="molecule type" value="Genomic_DNA"/>
</dbReference>
<dbReference type="Proteomes" id="UP000321201">
    <property type="component" value="Unassembled WGS sequence"/>
</dbReference>
<name>A0A5C7EV42_9PROT</name>
<organism evidence="3 4">
    <name type="scientific">Pelomicrobium methylotrophicum</name>
    <dbReference type="NCBI Taxonomy" id="2602750"/>
    <lineage>
        <taxon>Bacteria</taxon>
        <taxon>Pseudomonadati</taxon>
        <taxon>Pseudomonadota</taxon>
        <taxon>Hydrogenophilia</taxon>
        <taxon>Hydrogenophilia incertae sedis</taxon>
        <taxon>Pelomicrobium</taxon>
    </lineage>
</organism>
<comment type="caution">
    <text evidence="3">The sequence shown here is derived from an EMBL/GenBank/DDBJ whole genome shotgun (WGS) entry which is preliminary data.</text>
</comment>
<evidence type="ECO:0000256" key="1">
    <source>
        <dbReference type="SAM" id="SignalP"/>
    </source>
</evidence>
<reference evidence="3 4" key="1">
    <citation type="submission" date="2019-08" db="EMBL/GenBank/DDBJ databases">
        <title>Pelomicrobium methylotrophicum gen. nov., sp. nov. a moderately thermophilic, facultatively anaerobic, lithoautotrophic and methylotrophic bacterium isolated from a terrestrial mud volcano.</title>
        <authorList>
            <person name="Slobodkina G.B."/>
            <person name="Merkel A.Y."/>
            <person name="Slobodkin A.I."/>
        </authorList>
    </citation>
    <scope>NUCLEOTIDE SEQUENCE [LARGE SCALE GENOMIC DNA]</scope>
    <source>
        <strain evidence="3 4">SM250</strain>
    </source>
</reference>
<dbReference type="AlphaFoldDB" id="A0A5C7EV42"/>
<proteinExistence type="predicted"/>
<evidence type="ECO:0000313" key="4">
    <source>
        <dbReference type="Proteomes" id="UP000321201"/>
    </source>
</evidence>
<dbReference type="InParanoid" id="A0A5C7EV42"/>
<dbReference type="OrthoDB" id="8595209at2"/>
<feature type="signal peptide" evidence="1">
    <location>
        <begin position="1"/>
        <end position="24"/>
    </location>
</feature>
<accession>A0A5C7EV42</accession>
<dbReference type="InterPro" id="IPR021268">
    <property type="entry name" value="DUF2845"/>
</dbReference>
<keyword evidence="4" id="KW-1185">Reference proteome</keyword>
<sequence>MGQTVMNRTLVFIAFALGCTGAAAQATYYKWKDAKGGIHYGDTPPWGVDAERVIEDARYAVNPEACRTIRCQLDRIQASKRLEAEAEAAAARPEASRSLPSPRGLPFEVFVHLRRGMTESEVLSRAGPPDLQSVEGVDEVQQTLAEAQPTGPRDGRGFSSVRVISSRVVKTWTYLPTASDAFTTVITFRGGRVENIERIRKF</sequence>
<dbReference type="Pfam" id="PF13511">
    <property type="entry name" value="DUF4124"/>
    <property type="match status" value="1"/>
</dbReference>
<gene>
    <name evidence="3" type="ORF">FR698_06470</name>
</gene>